<evidence type="ECO:0000313" key="3">
    <source>
        <dbReference type="Proteomes" id="UP000297608"/>
    </source>
</evidence>
<evidence type="ECO:0000256" key="1">
    <source>
        <dbReference type="SAM" id="Phobius"/>
    </source>
</evidence>
<keyword evidence="1" id="KW-0472">Membrane</keyword>
<name>A0ABY2IFN0_9MICO</name>
<feature type="transmembrane region" description="Helical" evidence="1">
    <location>
        <begin position="166"/>
        <end position="187"/>
    </location>
</feature>
<keyword evidence="1" id="KW-0812">Transmembrane</keyword>
<comment type="caution">
    <text evidence="2">The sequence shown here is derived from an EMBL/GenBank/DDBJ whole genome shotgun (WGS) entry which is preliminary data.</text>
</comment>
<feature type="transmembrane region" description="Helical" evidence="1">
    <location>
        <begin position="219"/>
        <end position="240"/>
    </location>
</feature>
<keyword evidence="1" id="KW-1133">Transmembrane helix</keyword>
<dbReference type="Proteomes" id="UP000297608">
    <property type="component" value="Unassembled WGS sequence"/>
</dbReference>
<sequence>MSVLTSKSYLSAVDRVSRWCLWYTRAINVDAAAGRRDELASDLYEHAMWADRSGASPRAVARSILSRALRGAPADLSWRYAQRRQVALADPTGFRLRRVEGAVSALVLVVASAVLGWGLFVLTRITLGVIEGGIRPGSATAVTIISFTALAIGALVLLVRRRTRFLGALIMVVASFGLVHFGLFQLYSLSVTVGALTNSMPSLTATVGAWTLTLQAWDLASNTLIAGLGLFFTAAAIWWWPEHNTSHGARPLNSLATGSRAR</sequence>
<proteinExistence type="predicted"/>
<reference evidence="2 3" key="1">
    <citation type="submission" date="2019-03" db="EMBL/GenBank/DDBJ databases">
        <title>Genomics of glacier-inhabiting Cryobacterium strains.</title>
        <authorList>
            <person name="Liu Q."/>
            <person name="Xin Y.-H."/>
        </authorList>
    </citation>
    <scope>NUCLEOTIDE SEQUENCE [LARGE SCALE GENOMIC DNA]</scope>
    <source>
        <strain evidence="2 3">MDB2-B</strain>
    </source>
</reference>
<evidence type="ECO:0000313" key="2">
    <source>
        <dbReference type="EMBL" id="TFB87418.1"/>
    </source>
</evidence>
<feature type="transmembrane region" description="Helical" evidence="1">
    <location>
        <begin position="139"/>
        <end position="159"/>
    </location>
</feature>
<accession>A0ABY2IFN0</accession>
<feature type="transmembrane region" description="Helical" evidence="1">
    <location>
        <begin position="105"/>
        <end position="127"/>
    </location>
</feature>
<keyword evidence="3" id="KW-1185">Reference proteome</keyword>
<protein>
    <submittedName>
        <fullName evidence="2">Uncharacterized protein</fullName>
    </submittedName>
</protein>
<gene>
    <name evidence="2" type="ORF">E3O44_09940</name>
</gene>
<dbReference type="RefSeq" id="WP_134534573.1">
    <property type="nucleotide sequence ID" value="NZ_SOFG01000011.1"/>
</dbReference>
<organism evidence="2 3">
    <name type="scientific">Cryobacterium algoricola</name>
    <dbReference type="NCBI Taxonomy" id="1259183"/>
    <lineage>
        <taxon>Bacteria</taxon>
        <taxon>Bacillati</taxon>
        <taxon>Actinomycetota</taxon>
        <taxon>Actinomycetes</taxon>
        <taxon>Micrococcales</taxon>
        <taxon>Microbacteriaceae</taxon>
        <taxon>Cryobacterium</taxon>
    </lineage>
</organism>
<dbReference type="EMBL" id="SOFG01000011">
    <property type="protein sequence ID" value="TFB87418.1"/>
    <property type="molecule type" value="Genomic_DNA"/>
</dbReference>